<evidence type="ECO:0000313" key="1">
    <source>
        <dbReference type="EMBL" id="PWE26715.1"/>
    </source>
</evidence>
<dbReference type="InterPro" id="IPR020049">
    <property type="entry name" value="Major_capsid-like"/>
</dbReference>
<dbReference type="OrthoDB" id="8437797at2"/>
<reference evidence="1 2" key="1">
    <citation type="submission" date="2018-05" db="EMBL/GenBank/DDBJ databases">
        <title>Pararhodobacter marina sp. nov., isolated from deep-sea water of the Indian Ocean.</title>
        <authorList>
            <person name="Lai Q.Sr."/>
            <person name="Liu X."/>
            <person name="Shao Z."/>
        </authorList>
    </citation>
    <scope>NUCLEOTIDE SEQUENCE [LARGE SCALE GENOMIC DNA]</scope>
    <source>
        <strain evidence="1 2">CIC4N-9</strain>
    </source>
</reference>
<dbReference type="AlphaFoldDB" id="A0A2U2C4A3"/>
<dbReference type="EMBL" id="QEYD01000017">
    <property type="protein sequence ID" value="PWE26715.1"/>
    <property type="molecule type" value="Genomic_DNA"/>
</dbReference>
<organism evidence="1 2">
    <name type="scientific">Pararhodobacter marinus</name>
    <dbReference type="NCBI Taxonomy" id="2184063"/>
    <lineage>
        <taxon>Bacteria</taxon>
        <taxon>Pseudomonadati</taxon>
        <taxon>Pseudomonadota</taxon>
        <taxon>Alphaproteobacteria</taxon>
        <taxon>Rhodobacterales</taxon>
        <taxon>Paracoccaceae</taxon>
        <taxon>Pararhodobacter</taxon>
    </lineage>
</organism>
<dbReference type="GeneID" id="94367352"/>
<dbReference type="Proteomes" id="UP000244940">
    <property type="component" value="Unassembled WGS sequence"/>
</dbReference>
<evidence type="ECO:0000313" key="2">
    <source>
        <dbReference type="Proteomes" id="UP000244940"/>
    </source>
</evidence>
<comment type="caution">
    <text evidence="1">The sequence shown here is derived from an EMBL/GenBank/DDBJ whole genome shotgun (WGS) entry which is preliminary data.</text>
</comment>
<dbReference type="PIRSF" id="PIRSF029202">
    <property type="entry name" value="UCP029202"/>
    <property type="match status" value="1"/>
</dbReference>
<dbReference type="Pfam" id="PF09950">
    <property type="entry name" value="Major_capside"/>
    <property type="match status" value="1"/>
</dbReference>
<protein>
    <recommendedName>
        <fullName evidence="3">DUF2184 domain-containing protein</fullName>
    </recommendedName>
</protein>
<name>A0A2U2C4A3_9RHOB</name>
<accession>A0A2U2C4A3</accession>
<proteinExistence type="predicted"/>
<evidence type="ECO:0008006" key="3">
    <source>
        <dbReference type="Google" id="ProtNLM"/>
    </source>
</evidence>
<gene>
    <name evidence="1" type="ORF">C4N9_20875</name>
</gene>
<dbReference type="RefSeq" id="WP_109535276.1">
    <property type="nucleotide sequence ID" value="NZ_QEYD01000017.1"/>
</dbReference>
<keyword evidence="2" id="KW-1185">Reference proteome</keyword>
<sequence length="321" mass="35201">MKHANIDFNDAQQVATGFLMPAYYNVEATVYQTKYQAFDYARYLPVITEGSEWARGVLFRSSDIAGKAEFLSGKGFDMPYADVSRDQHLKGFELAGIGYEWSLEEVQTAALEGRQLGNEKAMAARKVAEKRLWDIALTGATEKNWTGLINDGNVPAADVAANGTGSATFWATKTPDQILADINSAITGIYTETKGTEIADTLLLPSGVMDLLSSTRLTDTGMTTLAFLRQNNAYTARTGQPLLITEMFELNTADPGGDGRAVVYARSPDVLRFHLPMPHKFLPPFQKSSMTWEVAGIMRTGGTEIRLPKAVRYMDGLIDNS</sequence>